<proteinExistence type="predicted"/>
<feature type="signal peptide" evidence="1">
    <location>
        <begin position="1"/>
        <end position="24"/>
    </location>
</feature>
<reference evidence="3" key="1">
    <citation type="journal article" date="2019" name="Int. J. Syst. Evol. Microbiol.">
        <title>The Global Catalogue of Microorganisms (GCM) 10K type strain sequencing project: providing services to taxonomists for standard genome sequencing and annotation.</title>
        <authorList>
            <consortium name="The Broad Institute Genomics Platform"/>
            <consortium name="The Broad Institute Genome Sequencing Center for Infectious Disease"/>
            <person name="Wu L."/>
            <person name="Ma J."/>
        </authorList>
    </citation>
    <scope>NUCLEOTIDE SEQUENCE [LARGE SCALE GENOMIC DNA]</scope>
    <source>
        <strain evidence="3">CGMCC 1.10992</strain>
    </source>
</reference>
<feature type="chain" id="PRO_5046912553" evidence="1">
    <location>
        <begin position="25"/>
        <end position="498"/>
    </location>
</feature>
<dbReference type="Proteomes" id="UP001597380">
    <property type="component" value="Unassembled WGS sequence"/>
</dbReference>
<keyword evidence="3" id="KW-1185">Reference proteome</keyword>
<gene>
    <name evidence="2" type="ORF">ACFSJ3_18475</name>
</gene>
<organism evidence="2 3">
    <name type="scientific">Corallincola platygyrae</name>
    <dbReference type="NCBI Taxonomy" id="1193278"/>
    <lineage>
        <taxon>Bacteria</taxon>
        <taxon>Pseudomonadati</taxon>
        <taxon>Pseudomonadota</taxon>
        <taxon>Gammaproteobacteria</taxon>
        <taxon>Alteromonadales</taxon>
        <taxon>Psychromonadaceae</taxon>
        <taxon>Corallincola</taxon>
    </lineage>
</organism>
<comment type="caution">
    <text evidence="2">The sequence shown here is derived from an EMBL/GenBank/DDBJ whole genome shotgun (WGS) entry which is preliminary data.</text>
</comment>
<dbReference type="PROSITE" id="PS51257">
    <property type="entry name" value="PROKAR_LIPOPROTEIN"/>
    <property type="match status" value="1"/>
</dbReference>
<dbReference type="RefSeq" id="WP_345342202.1">
    <property type="nucleotide sequence ID" value="NZ_BAABLI010000034.1"/>
</dbReference>
<dbReference type="Gene3D" id="2.40.160.130">
    <property type="entry name" value="Capsule assembly protein Wzi"/>
    <property type="match status" value="1"/>
</dbReference>
<dbReference type="Pfam" id="PF14052">
    <property type="entry name" value="Caps_assemb_Wzi"/>
    <property type="match status" value="1"/>
</dbReference>
<keyword evidence="1" id="KW-0732">Signal</keyword>
<evidence type="ECO:0000256" key="1">
    <source>
        <dbReference type="SAM" id="SignalP"/>
    </source>
</evidence>
<accession>A0ABW4XT01</accession>
<sequence>MKKLFRRQAASVILAGACLSAANAAPWVSPDDIHLRADIQMLADAGIITVPVNTFPLMWSGIIQDLEKASISSEQEAIRLAIHRVRHAFTQQNDKRGVTKFSAGAATNTARFQHFGSPLREKGEASISHEGMGNRVAYKVKATYAYHSQDDEDVRLDGSYFSIVLGNWAFTGGVIDQWWGPGWDTALTMSTNARPIPTMMVSRNQAEAFDLPVLEWLGPWTLSTGVGWLNDDDRHVEDALLWTFRATIKPLPQLELGVSRSAQLCGDDRDCGLSTWGDMLAGDDNAVGSEGSTEEQPGNQLAAIDFRWGDTAWGIPYGIYGETMGEDNFSPSKFPPFSAKSYLGGVDVTYHIGKQQIRTFFEYTDTGAECGSGYNCAYEHHLYQSGYRYWKRSIGSTYDNDAKTYTLGFVGTRLNGHQWKTNLRYLDLNFDNSNKNAPGGNTVAPIAEQAKQIDVSYLLPFFNGRLELGMDYTHSSFDNAGEDSDGRWNGWAKYEFVF</sequence>
<name>A0ABW4XT01_9GAMM</name>
<dbReference type="EMBL" id="JBHUHT010000031">
    <property type="protein sequence ID" value="MFD2097979.1"/>
    <property type="molecule type" value="Genomic_DNA"/>
</dbReference>
<dbReference type="InterPro" id="IPR038636">
    <property type="entry name" value="Wzi_sf"/>
</dbReference>
<dbReference type="InterPro" id="IPR026950">
    <property type="entry name" value="Caps_assemb_Wzi"/>
</dbReference>
<evidence type="ECO:0000313" key="2">
    <source>
        <dbReference type="EMBL" id="MFD2097979.1"/>
    </source>
</evidence>
<protein>
    <submittedName>
        <fullName evidence="2">Capsule assembly Wzi family protein</fullName>
    </submittedName>
</protein>
<evidence type="ECO:0000313" key="3">
    <source>
        <dbReference type="Proteomes" id="UP001597380"/>
    </source>
</evidence>